<protein>
    <recommendedName>
        <fullName evidence="1">ribose-phosphate diphosphokinase</fullName>
        <ecNumber evidence="1">2.7.6.1</ecNumber>
    </recommendedName>
</protein>
<dbReference type="Proteomes" id="UP000572984">
    <property type="component" value="Unassembled WGS sequence"/>
</dbReference>
<organism evidence="7 8">
    <name type="scientific">Microvirga mediterraneensis</name>
    <dbReference type="NCBI Taxonomy" id="2754695"/>
    <lineage>
        <taxon>Bacteria</taxon>
        <taxon>Pseudomonadati</taxon>
        <taxon>Pseudomonadota</taxon>
        <taxon>Alphaproteobacteria</taxon>
        <taxon>Hyphomicrobiales</taxon>
        <taxon>Methylobacteriaceae</taxon>
        <taxon>Microvirga</taxon>
    </lineage>
</organism>
<dbReference type="GO" id="GO:0006015">
    <property type="term" value="P:5-phosphoribose 1-diphosphate biosynthetic process"/>
    <property type="evidence" value="ECO:0007669"/>
    <property type="project" value="TreeGrafter"/>
</dbReference>
<keyword evidence="2" id="KW-0808">Transferase</keyword>
<comment type="catalytic activity">
    <reaction evidence="6">
        <text>D-ribose 5-phosphate + ATP = 5-phospho-alpha-D-ribose 1-diphosphate + AMP + H(+)</text>
        <dbReference type="Rhea" id="RHEA:15609"/>
        <dbReference type="ChEBI" id="CHEBI:15378"/>
        <dbReference type="ChEBI" id="CHEBI:30616"/>
        <dbReference type="ChEBI" id="CHEBI:58017"/>
        <dbReference type="ChEBI" id="CHEBI:78346"/>
        <dbReference type="ChEBI" id="CHEBI:456215"/>
        <dbReference type="EC" id="2.7.6.1"/>
    </reaction>
</comment>
<name>A0A838BUP0_9HYPH</name>
<dbReference type="EMBL" id="JACDXJ010000001">
    <property type="protein sequence ID" value="MBA1158802.1"/>
    <property type="molecule type" value="Genomic_DNA"/>
</dbReference>
<keyword evidence="5" id="KW-0067">ATP-binding</keyword>
<evidence type="ECO:0000256" key="3">
    <source>
        <dbReference type="ARBA" id="ARBA00022741"/>
    </source>
</evidence>
<comment type="caution">
    <text evidence="7">The sequence shown here is derived from an EMBL/GenBank/DDBJ whole genome shotgun (WGS) entry which is preliminary data.</text>
</comment>
<dbReference type="SUPFAM" id="SSF53271">
    <property type="entry name" value="PRTase-like"/>
    <property type="match status" value="1"/>
</dbReference>
<evidence type="ECO:0000313" key="7">
    <source>
        <dbReference type="EMBL" id="MBA1158802.1"/>
    </source>
</evidence>
<dbReference type="AlphaFoldDB" id="A0A838BUP0"/>
<dbReference type="GO" id="GO:0006164">
    <property type="term" value="P:purine nucleotide biosynthetic process"/>
    <property type="evidence" value="ECO:0007669"/>
    <property type="project" value="TreeGrafter"/>
</dbReference>
<keyword evidence="4 7" id="KW-0418">Kinase</keyword>
<evidence type="ECO:0000256" key="1">
    <source>
        <dbReference type="ARBA" id="ARBA00013247"/>
    </source>
</evidence>
<dbReference type="InterPro" id="IPR029057">
    <property type="entry name" value="PRTase-like"/>
</dbReference>
<evidence type="ECO:0000256" key="2">
    <source>
        <dbReference type="ARBA" id="ARBA00022679"/>
    </source>
</evidence>
<proteinExistence type="predicted"/>
<evidence type="ECO:0000256" key="6">
    <source>
        <dbReference type="ARBA" id="ARBA00049535"/>
    </source>
</evidence>
<keyword evidence="3" id="KW-0547">Nucleotide-binding</keyword>
<gene>
    <name evidence="7" type="ORF">H0S73_22115</name>
</gene>
<dbReference type="EC" id="2.7.6.1" evidence="1"/>
<dbReference type="Gene3D" id="3.40.50.2020">
    <property type="match status" value="1"/>
</dbReference>
<accession>A0A838BUP0</accession>
<dbReference type="InterPro" id="IPR005946">
    <property type="entry name" value="Rib-P_diPkinase"/>
</dbReference>
<evidence type="ECO:0000256" key="5">
    <source>
        <dbReference type="ARBA" id="ARBA00022840"/>
    </source>
</evidence>
<dbReference type="PANTHER" id="PTHR10210">
    <property type="entry name" value="RIBOSE-PHOSPHATE DIPHOSPHOKINASE FAMILY MEMBER"/>
    <property type="match status" value="1"/>
</dbReference>
<dbReference type="GO" id="GO:0002189">
    <property type="term" value="C:ribose phosphate diphosphokinase complex"/>
    <property type="evidence" value="ECO:0007669"/>
    <property type="project" value="TreeGrafter"/>
</dbReference>
<dbReference type="PANTHER" id="PTHR10210:SF32">
    <property type="entry name" value="RIBOSE-PHOSPHATE PYROPHOSPHOKINASE 2"/>
    <property type="match status" value="1"/>
</dbReference>
<dbReference type="Pfam" id="PF14572">
    <property type="entry name" value="Pribosyl_synth"/>
    <property type="match status" value="1"/>
</dbReference>
<dbReference type="GO" id="GO:0016301">
    <property type="term" value="F:kinase activity"/>
    <property type="evidence" value="ECO:0007669"/>
    <property type="project" value="UniProtKB-KW"/>
</dbReference>
<dbReference type="GO" id="GO:0000287">
    <property type="term" value="F:magnesium ion binding"/>
    <property type="evidence" value="ECO:0007669"/>
    <property type="project" value="InterPro"/>
</dbReference>
<dbReference type="GO" id="GO:0004749">
    <property type="term" value="F:ribose phosphate diphosphokinase activity"/>
    <property type="evidence" value="ECO:0007669"/>
    <property type="project" value="UniProtKB-EC"/>
</dbReference>
<keyword evidence="8" id="KW-1185">Reference proteome</keyword>
<dbReference type="RefSeq" id="WP_181054151.1">
    <property type="nucleotide sequence ID" value="NZ_JACDXJ010000001.1"/>
</dbReference>
<reference evidence="7 8" key="1">
    <citation type="submission" date="2020-07" db="EMBL/GenBank/DDBJ databases">
        <title>Draft genome and description of Microvirga mediterraneensis Marseille-Q2068 sp. nov.</title>
        <authorList>
            <person name="Boxberger M."/>
        </authorList>
    </citation>
    <scope>NUCLEOTIDE SEQUENCE [LARGE SCALE GENOMIC DNA]</scope>
    <source>
        <strain evidence="7 8">Marseille-Q2068</strain>
    </source>
</reference>
<dbReference type="GO" id="GO:0005737">
    <property type="term" value="C:cytoplasm"/>
    <property type="evidence" value="ECO:0007669"/>
    <property type="project" value="TreeGrafter"/>
</dbReference>
<dbReference type="InterPro" id="IPR000836">
    <property type="entry name" value="PRTase_dom"/>
</dbReference>
<dbReference type="GO" id="GO:0005524">
    <property type="term" value="F:ATP binding"/>
    <property type="evidence" value="ECO:0007669"/>
    <property type="project" value="UniProtKB-KW"/>
</dbReference>
<evidence type="ECO:0000256" key="4">
    <source>
        <dbReference type="ARBA" id="ARBA00022777"/>
    </source>
</evidence>
<evidence type="ECO:0000313" key="8">
    <source>
        <dbReference type="Proteomes" id="UP000572984"/>
    </source>
</evidence>
<sequence length="191" mass="20493">MEVHNLSAFQNAFRCNTTRLGAYEVFGLHVAGMVGESHLAVVSPDIGRAKRAEFFRQRLEDILDRPVSKGLADKQRSTGQIPGDLFSGDVSGCTAIILDDLISSGTTMARVAQQCRERGAKRVIVAATHGVGGITALPNLTQPSIDAVLLANTISQTAEFVSALSGRLTVLDISQIFAQALKVEMPDKRFP</sequence>
<dbReference type="CDD" id="cd06223">
    <property type="entry name" value="PRTases_typeI"/>
    <property type="match status" value="1"/>
</dbReference>